<dbReference type="AlphaFoldDB" id="A0A0R1ZQE0"/>
<accession>A0A0R1ZQE0</accession>
<protein>
    <recommendedName>
        <fullName evidence="3">DUF2785 domain-containing protein</fullName>
    </recommendedName>
</protein>
<dbReference type="Proteomes" id="UP000051679">
    <property type="component" value="Unassembled WGS sequence"/>
</dbReference>
<comment type="caution">
    <text evidence="1">The sequence shown here is derived from an EMBL/GenBank/DDBJ whole genome shotgun (WGS) entry which is preliminary data.</text>
</comment>
<dbReference type="InterPro" id="IPR021247">
    <property type="entry name" value="DUF2785"/>
</dbReference>
<name>A0A0R1ZQE0_9LACO</name>
<dbReference type="Pfam" id="PF10978">
    <property type="entry name" value="DUF2785"/>
    <property type="match status" value="1"/>
</dbReference>
<proteinExistence type="predicted"/>
<keyword evidence="2" id="KW-1185">Reference proteome</keyword>
<dbReference type="STRING" id="1291052.FC18_GL001323"/>
<sequence>MEQVLRAKLAQPKAYTDAEVAWLCAHIGDPNPAVRDGLVYETLCAGVEKHAFTRAQMQTFATYSVDHDLVMTDIKHNGDVTVTRTFAALLNVVLLDANLHDYADFLTPAQLEYLLTRAPEYLRAETDRRGYDLQLGWVHALAHGADYLGMCTSYPANAASQILPLFTDIFLGAQTAFGDGEPARLAMVLYLALQNKQLTQTAVAQWLKTMQPQLRDDAHHFGSYGVQQLITHLYVVLATDNALTDELRTTIQDGIWG</sequence>
<gene>
    <name evidence="1" type="ORF">FC18_GL001323</name>
</gene>
<organism evidence="1 2">
    <name type="scientific">Lacticaseibacillus sharpeae JCM 1186 = DSM 20505</name>
    <dbReference type="NCBI Taxonomy" id="1291052"/>
    <lineage>
        <taxon>Bacteria</taxon>
        <taxon>Bacillati</taxon>
        <taxon>Bacillota</taxon>
        <taxon>Bacilli</taxon>
        <taxon>Lactobacillales</taxon>
        <taxon>Lactobacillaceae</taxon>
        <taxon>Lacticaseibacillus</taxon>
    </lineage>
</organism>
<dbReference type="PATRIC" id="fig|1291052.5.peg.1341"/>
<evidence type="ECO:0000313" key="2">
    <source>
        <dbReference type="Proteomes" id="UP000051679"/>
    </source>
</evidence>
<evidence type="ECO:0008006" key="3">
    <source>
        <dbReference type="Google" id="ProtNLM"/>
    </source>
</evidence>
<reference evidence="1 2" key="1">
    <citation type="journal article" date="2015" name="Genome Announc.">
        <title>Expanding the biotechnology potential of lactobacilli through comparative genomics of 213 strains and associated genera.</title>
        <authorList>
            <person name="Sun Z."/>
            <person name="Harris H.M."/>
            <person name="McCann A."/>
            <person name="Guo C."/>
            <person name="Argimon S."/>
            <person name="Zhang W."/>
            <person name="Yang X."/>
            <person name="Jeffery I.B."/>
            <person name="Cooney J.C."/>
            <person name="Kagawa T.F."/>
            <person name="Liu W."/>
            <person name="Song Y."/>
            <person name="Salvetti E."/>
            <person name="Wrobel A."/>
            <person name="Rasinkangas P."/>
            <person name="Parkhill J."/>
            <person name="Rea M.C."/>
            <person name="O'Sullivan O."/>
            <person name="Ritari J."/>
            <person name="Douillard F.P."/>
            <person name="Paul Ross R."/>
            <person name="Yang R."/>
            <person name="Briner A.E."/>
            <person name="Felis G.E."/>
            <person name="de Vos W.M."/>
            <person name="Barrangou R."/>
            <person name="Klaenhammer T.R."/>
            <person name="Caufield P.W."/>
            <person name="Cui Y."/>
            <person name="Zhang H."/>
            <person name="O'Toole P.W."/>
        </authorList>
    </citation>
    <scope>NUCLEOTIDE SEQUENCE [LARGE SCALE GENOMIC DNA]</scope>
    <source>
        <strain evidence="1 2">DSM 20505</strain>
    </source>
</reference>
<evidence type="ECO:0000313" key="1">
    <source>
        <dbReference type="EMBL" id="KRM55428.1"/>
    </source>
</evidence>
<dbReference type="EMBL" id="AYYO01000022">
    <property type="protein sequence ID" value="KRM55428.1"/>
    <property type="molecule type" value="Genomic_DNA"/>
</dbReference>